<dbReference type="EMBL" id="CAJNDS010002690">
    <property type="protein sequence ID" value="CAE7565699.1"/>
    <property type="molecule type" value="Genomic_DNA"/>
</dbReference>
<reference evidence="2" key="1">
    <citation type="submission" date="2021-02" db="EMBL/GenBank/DDBJ databases">
        <authorList>
            <person name="Dougan E. K."/>
            <person name="Rhodes N."/>
            <person name="Thang M."/>
            <person name="Chan C."/>
        </authorList>
    </citation>
    <scope>NUCLEOTIDE SEQUENCE</scope>
</reference>
<feature type="compositionally biased region" description="Low complexity" evidence="1">
    <location>
        <begin position="1171"/>
        <end position="1180"/>
    </location>
</feature>
<comment type="caution">
    <text evidence="2">The sequence shown here is derived from an EMBL/GenBank/DDBJ whole genome shotgun (WGS) entry which is preliminary data.</text>
</comment>
<keyword evidence="3" id="KW-1185">Reference proteome</keyword>
<feature type="region of interest" description="Disordered" evidence="1">
    <location>
        <begin position="1171"/>
        <end position="1251"/>
    </location>
</feature>
<evidence type="ECO:0000313" key="3">
    <source>
        <dbReference type="Proteomes" id="UP000604046"/>
    </source>
</evidence>
<organism evidence="2 3">
    <name type="scientific">Symbiodinium natans</name>
    <dbReference type="NCBI Taxonomy" id="878477"/>
    <lineage>
        <taxon>Eukaryota</taxon>
        <taxon>Sar</taxon>
        <taxon>Alveolata</taxon>
        <taxon>Dinophyceae</taxon>
        <taxon>Suessiales</taxon>
        <taxon>Symbiodiniaceae</taxon>
        <taxon>Symbiodinium</taxon>
    </lineage>
</organism>
<protein>
    <submittedName>
        <fullName evidence="2">NhaD protein</fullName>
    </submittedName>
</protein>
<dbReference type="OrthoDB" id="78308at2759"/>
<evidence type="ECO:0000256" key="1">
    <source>
        <dbReference type="SAM" id="MobiDB-lite"/>
    </source>
</evidence>
<dbReference type="SMART" id="SM00368">
    <property type="entry name" value="LRR_RI"/>
    <property type="match status" value="1"/>
</dbReference>
<dbReference type="Proteomes" id="UP000604046">
    <property type="component" value="Unassembled WGS sequence"/>
</dbReference>
<name>A0A812UE41_9DINO</name>
<gene>
    <name evidence="2" type="primary">nhaD</name>
    <name evidence="2" type="ORF">SNAT2548_LOCUS32040</name>
</gene>
<sequence>MNFYLVGVIGKIEVSVWLYRHMSRDAKDANLVAEQRLLRQAKSRCSDLHKKQLVEILMKNADLPLVDPMGHVDPANEWMSKDARICSILRGFAGSGFTVEDLQAGLQADSSALLSCQALARCLGQEPACEATMEAEDGGGYADSVPQRYDLSDKMQLAQFLQDADIRLVRVEFLQKLYREGRRFPRRQEAEFAYVGSRTALVTHEEVLAWANDQPTEIGRIVSVSAMWEAREHPDPYGYQLQKLATSEKLRGQDALYIAYVSLFQFKRLQPAHEESFRRARRNLHVLFAHEWTRTLRIESLTPEERVREAWCNQEHVQVYHVPSGCVRPVLAAELVQNRTPHHRRGWCVAELQWSSTRYTTGLSEEVDSVEGDVSGVAPMDPETFRATVGPNTLKFTHRSDEDVVLQLQKRVFEEKAARCRALQLSDLSADALAVGLSSLDHYPQLESLAIMQSDLVPNLPLLLQVLEEKERLTRLSLRQNGIKEDGARMLLEALQTNWVTEMDLSGNDVGMAESLIVEALKEKQVHFSLLLDSSASMAGEPWQLLSAGYDAFRVQLCTSEKARFVRRASVWLLGESMQVLVDHHRTTDMLPHLPEFAGSGTLRVSEALDDLHQNLPIDSRCQEIIIVAVGCPFVLPDSRLIQALSARESVQLVVGVALSDAAGASLQRLQAALMESGKRCWIRTARSESAIVQAFEDALADGELVRQGRCNDLRINWLSGSTTILDRQKTASVKQAMVTLETQNLVPKGLELKILNGDVVLKHVDDLRTLPLSAVLTAVARNPVAEIADVITGSALPENIKTSAREQGPALHQLFRELPDHLTEAFEDDPVKFVQGIVLKIHQSQLSTFLTEMDTVKKLLEGLAQEQLRALLEDPAEFFGSALEERRQGPDKMAQLDLETEQVQEMQIEEAHLQPASEMVREAGLELSAGLVIELRVGDIAEMKNGVLMAMPKTLRDKFSPGFRVVTEDPPVPLPKGVVPLSPILELHPHDETFKGQHVMLVLPTCTGAQKAWRSVPGGDWEEVANVEFFAGTAVIYLDHFCLAFVGTDNPTPTRLKVRGFLETGEQAAKFAVVHANCANCQQELAEECCQDPETLQGFEECTPPKDAGKYRHEQEIVLSHQSQPWMERVLLEFDKMPFVTSSVLPVQNTQFEISIGKSSHLFRLPGASAAPAAQQVQQRKIPDPQSAQKEAFAPATGSSADAAGGAQPAQQVQQMQPDPQRPQQSTSAVVTSAGDQGAGDGRGFGAPLRGLALPPSPEATRYLIAAPPCSTVQVAIEPAGNPPLLEVLAEVDLQDVEPEWLRSASGSVSRMSTSGTDFDGEGHGQQLTSWWQLRNFGALTIRENLASIRDRFGRFARPVITVQAAQQAQAEASQPSAAALPQQVQRRHLLVSGRFNCQKYLDYMTEVTRLLKDRGVDIFMVKTRGPGDEFGSQTMLGLYRALGIIAFCTADYGAKTGIQYETFRELEYAHQHHLRIIPVQLCETFPPEPADEIGRAQNDFVLRKVIHRIIDTRMQEMERVANEITEAWNALQEQAT</sequence>
<feature type="compositionally biased region" description="Low complexity" evidence="1">
    <location>
        <begin position="1193"/>
        <end position="1227"/>
    </location>
</feature>
<dbReference type="InterPro" id="IPR032675">
    <property type="entry name" value="LRR_dom_sf"/>
</dbReference>
<proteinExistence type="predicted"/>
<evidence type="ECO:0000313" key="2">
    <source>
        <dbReference type="EMBL" id="CAE7565699.1"/>
    </source>
</evidence>
<accession>A0A812UE41</accession>
<dbReference type="SUPFAM" id="SSF52047">
    <property type="entry name" value="RNI-like"/>
    <property type="match status" value="1"/>
</dbReference>
<dbReference type="Gene3D" id="3.80.10.10">
    <property type="entry name" value="Ribonuclease Inhibitor"/>
    <property type="match status" value="1"/>
</dbReference>